<gene>
    <name evidence="1" type="ORF">SPIL2461_LOCUS17496</name>
</gene>
<dbReference type="Proteomes" id="UP000649617">
    <property type="component" value="Unassembled WGS sequence"/>
</dbReference>
<reference evidence="1" key="1">
    <citation type="submission" date="2021-02" db="EMBL/GenBank/DDBJ databases">
        <authorList>
            <person name="Dougan E. K."/>
            <person name="Rhodes N."/>
            <person name="Thang M."/>
            <person name="Chan C."/>
        </authorList>
    </citation>
    <scope>NUCLEOTIDE SEQUENCE</scope>
</reference>
<dbReference type="OrthoDB" id="10379032at2759"/>
<keyword evidence="2" id="KW-1185">Reference proteome</keyword>
<comment type="caution">
    <text evidence="1">The sequence shown here is derived from an EMBL/GenBank/DDBJ whole genome shotgun (WGS) entry which is preliminary data.</text>
</comment>
<dbReference type="PANTHER" id="PTHR37845:SF1">
    <property type="entry name" value="SEQUENCE ORPHAN"/>
    <property type="match status" value="1"/>
</dbReference>
<dbReference type="InterPro" id="IPR038781">
    <property type="entry name" value="C365.16-ike"/>
</dbReference>
<name>A0A812W0U9_SYMPI</name>
<sequence length="223" mass="24332">MDLAMLRAGKPDSPGALVMLASVFQDCVWRPELVLPAVAWTWFLFSGTYGTANATRTLCERAGWRPDVLVWLCTTTVNCVIMCLKDAYLTGGSLVPPGAAIVAWVARDLMFSLVVFVLPDKISAKLVARGITTIRGFQVQDVVQILLPLPLQLFTTPLHFLGISFVANPGPLGASARFAAAFREFGLRVGIRCARVLVPYCFGAVVNRKLRTDPRVLSRHKSA</sequence>
<accession>A0A812W0U9</accession>
<dbReference type="AlphaFoldDB" id="A0A812W0U9"/>
<evidence type="ECO:0000313" key="2">
    <source>
        <dbReference type="Proteomes" id="UP000649617"/>
    </source>
</evidence>
<dbReference type="PANTHER" id="PTHR37845">
    <property type="entry name" value="SEQUENCE ORPHAN"/>
    <property type="match status" value="1"/>
</dbReference>
<dbReference type="EMBL" id="CAJNIZ010043200">
    <property type="protein sequence ID" value="CAE7653427.1"/>
    <property type="molecule type" value="Genomic_DNA"/>
</dbReference>
<dbReference type="GO" id="GO:0005739">
    <property type="term" value="C:mitochondrion"/>
    <property type="evidence" value="ECO:0007669"/>
    <property type="project" value="TreeGrafter"/>
</dbReference>
<evidence type="ECO:0000313" key="1">
    <source>
        <dbReference type="EMBL" id="CAE7653427.1"/>
    </source>
</evidence>
<protein>
    <submittedName>
        <fullName evidence="1">Uncharacterized protein</fullName>
    </submittedName>
</protein>
<proteinExistence type="predicted"/>
<organism evidence="1 2">
    <name type="scientific">Symbiodinium pilosum</name>
    <name type="common">Dinoflagellate</name>
    <dbReference type="NCBI Taxonomy" id="2952"/>
    <lineage>
        <taxon>Eukaryota</taxon>
        <taxon>Sar</taxon>
        <taxon>Alveolata</taxon>
        <taxon>Dinophyceae</taxon>
        <taxon>Suessiales</taxon>
        <taxon>Symbiodiniaceae</taxon>
        <taxon>Symbiodinium</taxon>
    </lineage>
</organism>